<keyword evidence="2" id="KW-1185">Reference proteome</keyword>
<evidence type="ECO:0000313" key="1">
    <source>
        <dbReference type="EMBL" id="MST99220.1"/>
    </source>
</evidence>
<accession>A0A844G5S3</accession>
<gene>
    <name evidence="1" type="ORF">FYJ85_19515</name>
</gene>
<dbReference type="RefSeq" id="WP_154420383.1">
    <property type="nucleotide sequence ID" value="NZ_VUNS01000031.1"/>
</dbReference>
<dbReference type="Proteomes" id="UP000435649">
    <property type="component" value="Unassembled WGS sequence"/>
</dbReference>
<name>A0A844G5S3_9BACT</name>
<comment type="caution">
    <text evidence="1">The sequence shown here is derived from an EMBL/GenBank/DDBJ whole genome shotgun (WGS) entry which is preliminary data.</text>
</comment>
<reference evidence="1 2" key="1">
    <citation type="submission" date="2019-08" db="EMBL/GenBank/DDBJ databases">
        <title>In-depth cultivation of the pig gut microbiome towards novel bacterial diversity and tailored functional studies.</title>
        <authorList>
            <person name="Wylensek D."/>
            <person name="Hitch T.C.A."/>
            <person name="Clavel T."/>
        </authorList>
    </citation>
    <scope>NUCLEOTIDE SEQUENCE [LARGE SCALE GENOMIC DNA]</scope>
    <source>
        <strain evidence="1 2">BBE-744-WT-12</strain>
    </source>
</reference>
<organism evidence="1 2">
    <name type="scientific">Victivallis lenta</name>
    <dbReference type="NCBI Taxonomy" id="2606640"/>
    <lineage>
        <taxon>Bacteria</taxon>
        <taxon>Pseudomonadati</taxon>
        <taxon>Lentisphaerota</taxon>
        <taxon>Lentisphaeria</taxon>
        <taxon>Victivallales</taxon>
        <taxon>Victivallaceae</taxon>
        <taxon>Victivallis</taxon>
    </lineage>
</organism>
<evidence type="ECO:0000313" key="2">
    <source>
        <dbReference type="Proteomes" id="UP000435649"/>
    </source>
</evidence>
<proteinExistence type="predicted"/>
<sequence>MITIAEIKHQEKLVGRHYGAIRRLSKPDSDKVLRQKAARAFQEAFRFFDYFNGSAPAHTPSLYQRIQAGELDAIEEAVRFLEADPCCVEAGYIKLKICKALRSAVLPESHRERLRQVILRNARLDRPMAEFFRYAQLAEALYSPEFAAAVCALPATKEHWRQRRQRLISALSPRTPVPVHCVTNNWRGVPPGIFSLY</sequence>
<dbReference type="AlphaFoldDB" id="A0A844G5S3"/>
<dbReference type="EMBL" id="VUNS01000031">
    <property type="protein sequence ID" value="MST99220.1"/>
    <property type="molecule type" value="Genomic_DNA"/>
</dbReference>
<protein>
    <submittedName>
        <fullName evidence="1">Uncharacterized protein</fullName>
    </submittedName>
</protein>